<evidence type="ECO:0000313" key="2">
    <source>
        <dbReference type="EMBL" id="KAF7401904.1"/>
    </source>
</evidence>
<evidence type="ECO:0000256" key="1">
    <source>
        <dbReference type="SAM" id="MobiDB-lite"/>
    </source>
</evidence>
<comment type="caution">
    <text evidence="2">The sequence shown here is derived from an EMBL/GenBank/DDBJ whole genome shotgun (WGS) entry which is preliminary data.</text>
</comment>
<evidence type="ECO:0000313" key="3">
    <source>
        <dbReference type="Proteomes" id="UP000600918"/>
    </source>
</evidence>
<gene>
    <name evidence="2" type="ORF">H0235_015240</name>
</gene>
<dbReference type="EMBL" id="JACSDY010000017">
    <property type="protein sequence ID" value="KAF7401904.1"/>
    <property type="molecule type" value="Genomic_DNA"/>
</dbReference>
<organism evidence="2 3">
    <name type="scientific">Vespula pensylvanica</name>
    <name type="common">Western yellow jacket</name>
    <name type="synonym">Wasp</name>
    <dbReference type="NCBI Taxonomy" id="30213"/>
    <lineage>
        <taxon>Eukaryota</taxon>
        <taxon>Metazoa</taxon>
        <taxon>Ecdysozoa</taxon>
        <taxon>Arthropoda</taxon>
        <taxon>Hexapoda</taxon>
        <taxon>Insecta</taxon>
        <taxon>Pterygota</taxon>
        <taxon>Neoptera</taxon>
        <taxon>Endopterygota</taxon>
        <taxon>Hymenoptera</taxon>
        <taxon>Apocrita</taxon>
        <taxon>Aculeata</taxon>
        <taxon>Vespoidea</taxon>
        <taxon>Vespidae</taxon>
        <taxon>Vespinae</taxon>
        <taxon>Vespula</taxon>
    </lineage>
</organism>
<reference evidence="2" key="1">
    <citation type="journal article" date="2020" name="G3 (Bethesda)">
        <title>High-Quality Assemblies for Three Invasive Social Wasps from the &lt;i&gt;Vespula&lt;/i&gt; Genus.</title>
        <authorList>
            <person name="Harrop T.W.R."/>
            <person name="Guhlin J."/>
            <person name="McLaughlin G.M."/>
            <person name="Permina E."/>
            <person name="Stockwell P."/>
            <person name="Gilligan J."/>
            <person name="Le Lec M.F."/>
            <person name="Gruber M.A.M."/>
            <person name="Quinn O."/>
            <person name="Lovegrove M."/>
            <person name="Duncan E.J."/>
            <person name="Remnant E.J."/>
            <person name="Van Eeckhoven J."/>
            <person name="Graham B."/>
            <person name="Knapp R.A."/>
            <person name="Langford K.W."/>
            <person name="Kronenberg Z."/>
            <person name="Press M.O."/>
            <person name="Eacker S.M."/>
            <person name="Wilson-Rankin E.E."/>
            <person name="Purcell J."/>
            <person name="Lester P.J."/>
            <person name="Dearden P.K."/>
        </authorList>
    </citation>
    <scope>NUCLEOTIDE SEQUENCE</scope>
    <source>
        <strain evidence="2">Volc-1</strain>
    </source>
</reference>
<dbReference type="Proteomes" id="UP000600918">
    <property type="component" value="Unassembled WGS sequence"/>
</dbReference>
<accession>A0A834K7H7</accession>
<dbReference type="AlphaFoldDB" id="A0A834K7H7"/>
<feature type="region of interest" description="Disordered" evidence="1">
    <location>
        <begin position="111"/>
        <end position="136"/>
    </location>
</feature>
<name>A0A834K7H7_VESPE</name>
<sequence>MVIEISVIGNTRESILVYSRYINNQRITLCGPLQSYSQVFEKLLISLVKFTKDKNNKIFFLLLQFRRDKRFTESLSGRKAIKRNVRSKVVSSTWVQPNRSAVGQIFESKRVRGEDVRDGRREEEEERRKCEKKITS</sequence>
<proteinExistence type="predicted"/>
<protein>
    <submittedName>
        <fullName evidence="2">Uncharacterized protein</fullName>
    </submittedName>
</protein>
<keyword evidence="3" id="KW-1185">Reference proteome</keyword>